<gene>
    <name evidence="2" type="ORF">Prudu_007580</name>
</gene>
<feature type="non-terminal residue" evidence="2">
    <location>
        <position position="1"/>
    </location>
</feature>
<accession>A0A4Y1R2G1</accession>
<evidence type="ECO:0000256" key="1">
    <source>
        <dbReference type="SAM" id="MobiDB-lite"/>
    </source>
</evidence>
<dbReference type="EMBL" id="AP019298">
    <property type="protein sequence ID" value="BBG98233.1"/>
    <property type="molecule type" value="Genomic_DNA"/>
</dbReference>
<feature type="region of interest" description="Disordered" evidence="1">
    <location>
        <begin position="1"/>
        <end position="65"/>
    </location>
</feature>
<organism evidence="2">
    <name type="scientific">Prunus dulcis</name>
    <name type="common">Almond</name>
    <name type="synonym">Amygdalus dulcis</name>
    <dbReference type="NCBI Taxonomy" id="3755"/>
    <lineage>
        <taxon>Eukaryota</taxon>
        <taxon>Viridiplantae</taxon>
        <taxon>Streptophyta</taxon>
        <taxon>Embryophyta</taxon>
        <taxon>Tracheophyta</taxon>
        <taxon>Spermatophyta</taxon>
        <taxon>Magnoliopsida</taxon>
        <taxon>eudicotyledons</taxon>
        <taxon>Gunneridae</taxon>
        <taxon>Pentapetalae</taxon>
        <taxon>rosids</taxon>
        <taxon>fabids</taxon>
        <taxon>Rosales</taxon>
        <taxon>Rosaceae</taxon>
        <taxon>Amygdaloideae</taxon>
        <taxon>Amygdaleae</taxon>
        <taxon>Prunus</taxon>
    </lineage>
</organism>
<dbReference type="AlphaFoldDB" id="A0A4Y1R2G1"/>
<name>A0A4Y1R2G1_PRUDU</name>
<feature type="compositionally biased region" description="Acidic residues" evidence="1">
    <location>
        <begin position="49"/>
        <end position="58"/>
    </location>
</feature>
<feature type="compositionally biased region" description="Gly residues" evidence="1">
    <location>
        <begin position="1"/>
        <end position="48"/>
    </location>
</feature>
<sequence>GGGAKDGGEGGGGGHGDEGGGGGGGDKGGGGGGGRGIGGGGGGGGGGDEGGDDDDDGGGCDGGSAKKAIPNRALVHVFKTSPFKIEEEEDAAEKISVREAYWNGWLRFQYRMVVDSRYQKVAKGKSRLSALIHSGCYSIDRSPTRISIYIKWEGPNVFQNPSNWETKKFELPRPPALQLRSWYKCLPSAQLLLSSVTCLLQKGPLAASSSHNHVNDRIEFSFSISSGVPICNSRKIDYFDRTHSDVFDVGEPSFRLNSKSKHQPHELEETVDKPCEPPLPITILTGHTVMYLTLVNQVSG</sequence>
<protein>
    <submittedName>
        <fullName evidence="2">Uncharacterized protein</fullName>
    </submittedName>
</protein>
<evidence type="ECO:0000313" key="2">
    <source>
        <dbReference type="EMBL" id="BBG98233.1"/>
    </source>
</evidence>
<reference evidence="2" key="1">
    <citation type="journal article" date="2019" name="Science">
        <title>Mutation of a bHLH transcription factor allowed almond domestication.</title>
        <authorList>
            <person name="Sanchez-Perez R."/>
            <person name="Pavan S."/>
            <person name="Mazzeo R."/>
            <person name="Moldovan C."/>
            <person name="Aiese Cigliano R."/>
            <person name="Del Cueto J."/>
            <person name="Ricciardi F."/>
            <person name="Lotti C."/>
            <person name="Ricciardi L."/>
            <person name="Dicenta F."/>
            <person name="Lopez-Marques R.L."/>
            <person name="Lindberg Moller B."/>
        </authorList>
    </citation>
    <scope>NUCLEOTIDE SEQUENCE</scope>
</reference>
<proteinExistence type="predicted"/>